<dbReference type="InterPro" id="IPR014729">
    <property type="entry name" value="Rossmann-like_a/b/a_fold"/>
</dbReference>
<evidence type="ECO:0000256" key="9">
    <source>
        <dbReference type="ARBA" id="ARBA00047890"/>
    </source>
</evidence>
<evidence type="ECO:0000256" key="3">
    <source>
        <dbReference type="ARBA" id="ARBA00022723"/>
    </source>
</evidence>
<keyword evidence="6" id="KW-0067">ATP-binding</keyword>
<comment type="caution">
    <text evidence="10">The sequence shown here is derived from an EMBL/GenBank/DDBJ whole genome shotgun (WGS) entry which is preliminary data.</text>
</comment>
<evidence type="ECO:0000256" key="4">
    <source>
        <dbReference type="ARBA" id="ARBA00022741"/>
    </source>
</evidence>
<proteinExistence type="inferred from homology"/>
<sequence length="210" mass="22380">MAKLVGDAVVLLSGGVDSAALAAFTRPALALFVDYGQIPARAEARASRAIADRLGVPYRAVRLPLNDFGGGLLLDGVPLDDAPSPEWWPYRNQFLGTAGAAIALQHNLTKVLLGSVRGDGDRHMDGSPQFYRALTTLTSLQEGSVQVEAPALELTTVELVRKARLDSAILALTVSCHRAARPCGDCPGCWKRQQVFAELDVFQPTVTSNA</sequence>
<keyword evidence="3" id="KW-0479">Metal-binding</keyword>
<dbReference type="HOGENOM" id="CLU_081854_1_0_11"/>
<dbReference type="PANTHER" id="PTHR42914">
    <property type="entry name" value="7-CYANO-7-DEAZAGUANINE SYNTHASE"/>
    <property type="match status" value="1"/>
</dbReference>
<dbReference type="AlphaFoldDB" id="U2TEY1"/>
<dbReference type="InterPro" id="IPR018317">
    <property type="entry name" value="QueC"/>
</dbReference>
<comment type="catalytic activity">
    <reaction evidence="9">
        <text>7-carboxy-7-carbaguanine + NH4(+) + 2 ATP = 7-cyano-7-carbaguanine + 2 AMP + 2 diphosphate + 2 H(+)</text>
        <dbReference type="Rhea" id="RHEA:27982"/>
        <dbReference type="ChEBI" id="CHEBI:15378"/>
        <dbReference type="ChEBI" id="CHEBI:28938"/>
        <dbReference type="ChEBI" id="CHEBI:30616"/>
        <dbReference type="ChEBI" id="CHEBI:33019"/>
        <dbReference type="ChEBI" id="CHEBI:45075"/>
        <dbReference type="ChEBI" id="CHEBI:61036"/>
        <dbReference type="ChEBI" id="CHEBI:456215"/>
        <dbReference type="EC" id="6.3.4.20"/>
    </reaction>
</comment>
<evidence type="ECO:0000313" key="11">
    <source>
        <dbReference type="Proteomes" id="UP000016605"/>
    </source>
</evidence>
<keyword evidence="5" id="KW-0862">Zinc</keyword>
<evidence type="ECO:0000256" key="2">
    <source>
        <dbReference type="ARBA" id="ARBA00022598"/>
    </source>
</evidence>
<dbReference type="GO" id="GO:0016874">
    <property type="term" value="F:ligase activity"/>
    <property type="evidence" value="ECO:0007669"/>
    <property type="project" value="UniProtKB-KW"/>
</dbReference>
<dbReference type="SUPFAM" id="SSF52402">
    <property type="entry name" value="Adenine nucleotide alpha hydrolases-like"/>
    <property type="match status" value="1"/>
</dbReference>
<dbReference type="EMBL" id="AWVQ01000036">
    <property type="protein sequence ID" value="ERK73252.1"/>
    <property type="molecule type" value="Genomic_DNA"/>
</dbReference>
<evidence type="ECO:0000256" key="8">
    <source>
        <dbReference type="ARBA" id="ARBA00039149"/>
    </source>
</evidence>
<evidence type="ECO:0000256" key="5">
    <source>
        <dbReference type="ARBA" id="ARBA00022833"/>
    </source>
</evidence>
<keyword evidence="2" id="KW-0436">Ligase</keyword>
<comment type="pathway">
    <text evidence="1">Purine metabolism; 7-cyano-7-deazaguanine biosynthesis.</text>
</comment>
<evidence type="ECO:0000313" key="10">
    <source>
        <dbReference type="EMBL" id="ERK73252.1"/>
    </source>
</evidence>
<dbReference type="RefSeq" id="WP_021762993.1">
    <property type="nucleotide sequence ID" value="NZ_KI272219.1"/>
</dbReference>
<keyword evidence="4" id="KW-0547">Nucleotide-binding</keyword>
<organism evidence="10 11">
    <name type="scientific">Leifsonia aquatica ATCC 14665</name>
    <dbReference type="NCBI Taxonomy" id="1358026"/>
    <lineage>
        <taxon>Bacteria</taxon>
        <taxon>Bacillati</taxon>
        <taxon>Actinomycetota</taxon>
        <taxon>Actinomycetes</taxon>
        <taxon>Micrococcales</taxon>
        <taxon>Microbacteriaceae</taxon>
        <taxon>Leifsonia</taxon>
    </lineage>
</organism>
<dbReference type="OrthoDB" id="1426978at2"/>
<evidence type="ECO:0000256" key="6">
    <source>
        <dbReference type="ARBA" id="ARBA00022840"/>
    </source>
</evidence>
<dbReference type="Pfam" id="PF06508">
    <property type="entry name" value="QueC"/>
    <property type="match status" value="1"/>
</dbReference>
<evidence type="ECO:0000256" key="1">
    <source>
        <dbReference type="ARBA" id="ARBA00005061"/>
    </source>
</evidence>
<dbReference type="Gene3D" id="3.40.50.620">
    <property type="entry name" value="HUPs"/>
    <property type="match status" value="1"/>
</dbReference>
<comment type="similarity">
    <text evidence="7">Belongs to the QueC family.</text>
</comment>
<gene>
    <name evidence="10" type="ORF">N136_00378</name>
</gene>
<dbReference type="Proteomes" id="UP000016605">
    <property type="component" value="Unassembled WGS sequence"/>
</dbReference>
<protein>
    <recommendedName>
        <fullName evidence="8">7-cyano-7-deazaguanine synthase</fullName>
        <ecNumber evidence="8">6.3.4.20</ecNumber>
    </recommendedName>
</protein>
<accession>U2TEY1</accession>
<dbReference type="PANTHER" id="PTHR42914:SF1">
    <property type="entry name" value="7-CYANO-7-DEAZAGUANINE SYNTHASE"/>
    <property type="match status" value="1"/>
</dbReference>
<dbReference type="GO" id="GO:0046872">
    <property type="term" value="F:metal ion binding"/>
    <property type="evidence" value="ECO:0007669"/>
    <property type="project" value="UniProtKB-KW"/>
</dbReference>
<name>U2TEY1_LEIAQ</name>
<dbReference type="EC" id="6.3.4.20" evidence="8"/>
<evidence type="ECO:0000256" key="7">
    <source>
        <dbReference type="ARBA" id="ARBA00037993"/>
    </source>
</evidence>
<reference evidence="10 11" key="1">
    <citation type="submission" date="2013-08" db="EMBL/GenBank/DDBJ databases">
        <authorList>
            <person name="Weinstock G."/>
            <person name="Sodergren E."/>
            <person name="Wylie T."/>
            <person name="Fulton L."/>
            <person name="Fulton R."/>
            <person name="Fronick C."/>
            <person name="O'Laughlin M."/>
            <person name="Godfrey J."/>
            <person name="Miner T."/>
            <person name="Herter B."/>
            <person name="Appelbaum E."/>
            <person name="Cordes M."/>
            <person name="Lek S."/>
            <person name="Wollam A."/>
            <person name="Pepin K.H."/>
            <person name="Palsikar V.B."/>
            <person name="Mitreva M."/>
            <person name="Wilson R.K."/>
        </authorList>
    </citation>
    <scope>NUCLEOTIDE SEQUENCE [LARGE SCALE GENOMIC DNA]</scope>
    <source>
        <strain evidence="10 11">ATCC 14665</strain>
    </source>
</reference>
<dbReference type="GO" id="GO:0005524">
    <property type="term" value="F:ATP binding"/>
    <property type="evidence" value="ECO:0007669"/>
    <property type="project" value="UniProtKB-KW"/>
</dbReference>